<reference evidence="3" key="1">
    <citation type="journal article" date="2014" name="Int. J. Syst. Evol. Microbiol.">
        <title>Complete genome sequence of Corynebacterium casei LMG S-19264T (=DSM 44701T), isolated from a smear-ripened cheese.</title>
        <authorList>
            <consortium name="US DOE Joint Genome Institute (JGI-PGF)"/>
            <person name="Walter F."/>
            <person name="Albersmeier A."/>
            <person name="Kalinowski J."/>
            <person name="Ruckert C."/>
        </authorList>
    </citation>
    <scope>NUCLEOTIDE SEQUENCE</scope>
    <source>
        <strain evidence="3">CCM 7664</strain>
    </source>
</reference>
<accession>A0A8J3F6T6</accession>
<evidence type="ECO:0000313" key="4">
    <source>
        <dbReference type="Proteomes" id="UP000627205"/>
    </source>
</evidence>
<reference evidence="3" key="2">
    <citation type="submission" date="2020-09" db="EMBL/GenBank/DDBJ databases">
        <authorList>
            <person name="Sun Q."/>
            <person name="Sedlacek I."/>
        </authorList>
    </citation>
    <scope>NUCLEOTIDE SEQUENCE</scope>
    <source>
        <strain evidence="3">CCM 7664</strain>
    </source>
</reference>
<dbReference type="SUPFAM" id="SSF56954">
    <property type="entry name" value="Outer membrane efflux proteins (OEP)"/>
    <property type="match status" value="1"/>
</dbReference>
<evidence type="ECO:0000256" key="2">
    <source>
        <dbReference type="RuleBase" id="RU362097"/>
    </source>
</evidence>
<keyword evidence="2" id="KW-0449">Lipoprotein</keyword>
<keyword evidence="2" id="KW-1134">Transmembrane beta strand</keyword>
<dbReference type="PROSITE" id="PS51257">
    <property type="entry name" value="PROKAR_LIPOPROTEIN"/>
    <property type="match status" value="1"/>
</dbReference>
<comment type="similarity">
    <text evidence="1 2">Belongs to the outer membrane factor (OMF) (TC 1.B.17) family.</text>
</comment>
<keyword evidence="2" id="KW-0812">Transmembrane</keyword>
<keyword evidence="2" id="KW-0472">Membrane</keyword>
<dbReference type="NCBIfam" id="TIGR01845">
    <property type="entry name" value="outer_NodT"/>
    <property type="match status" value="1"/>
</dbReference>
<keyword evidence="2" id="KW-0732">Signal</keyword>
<feature type="chain" id="PRO_5035340400" evidence="2">
    <location>
        <begin position="33"/>
        <end position="512"/>
    </location>
</feature>
<comment type="caution">
    <text evidence="3">The sequence shown here is derived from an EMBL/GenBank/DDBJ whole genome shotgun (WGS) entry which is preliminary data.</text>
</comment>
<name>A0A8J3F6T6_9BURK</name>
<dbReference type="GO" id="GO:0015562">
    <property type="term" value="F:efflux transmembrane transporter activity"/>
    <property type="evidence" value="ECO:0007669"/>
    <property type="project" value="InterPro"/>
</dbReference>
<dbReference type="AlphaFoldDB" id="A0A8J3F6T6"/>
<comment type="subcellular location">
    <subcellularLocation>
        <location evidence="2">Cell membrane</location>
        <topology evidence="2">Lipid-anchor</topology>
    </subcellularLocation>
</comment>
<dbReference type="Gene3D" id="2.20.200.10">
    <property type="entry name" value="Outer membrane efflux proteins (OEP)"/>
    <property type="match status" value="1"/>
</dbReference>
<feature type="signal peptide" evidence="2">
    <location>
        <begin position="1"/>
        <end position="32"/>
    </location>
</feature>
<dbReference type="Proteomes" id="UP000627205">
    <property type="component" value="Unassembled WGS sequence"/>
</dbReference>
<organism evidence="3 4">
    <name type="scientific">Oxalicibacterium solurbis</name>
    <dbReference type="NCBI Taxonomy" id="69280"/>
    <lineage>
        <taxon>Bacteria</taxon>
        <taxon>Pseudomonadati</taxon>
        <taxon>Pseudomonadota</taxon>
        <taxon>Betaproteobacteria</taxon>
        <taxon>Burkholderiales</taxon>
        <taxon>Oxalobacteraceae</taxon>
        <taxon>Oxalicibacterium</taxon>
    </lineage>
</organism>
<evidence type="ECO:0000313" key="3">
    <source>
        <dbReference type="EMBL" id="GGI55183.1"/>
    </source>
</evidence>
<evidence type="ECO:0000256" key="1">
    <source>
        <dbReference type="ARBA" id="ARBA00007613"/>
    </source>
</evidence>
<dbReference type="GO" id="GO:0005886">
    <property type="term" value="C:plasma membrane"/>
    <property type="evidence" value="ECO:0007669"/>
    <property type="project" value="UniProtKB-SubCell"/>
</dbReference>
<dbReference type="InterPro" id="IPR003423">
    <property type="entry name" value="OMP_efflux"/>
</dbReference>
<dbReference type="Pfam" id="PF02321">
    <property type="entry name" value="OEP"/>
    <property type="match status" value="2"/>
</dbReference>
<dbReference type="EMBL" id="BMDP01000003">
    <property type="protein sequence ID" value="GGI55183.1"/>
    <property type="molecule type" value="Genomic_DNA"/>
</dbReference>
<dbReference type="PANTHER" id="PTHR30203">
    <property type="entry name" value="OUTER MEMBRANE CATION EFFLUX PROTEIN"/>
    <property type="match status" value="1"/>
</dbReference>
<keyword evidence="2" id="KW-0564">Palmitate</keyword>
<dbReference type="InterPro" id="IPR010131">
    <property type="entry name" value="MdtP/NodT-like"/>
</dbReference>
<proteinExistence type="inferred from homology"/>
<gene>
    <name evidence="3" type="ORF">GCM10011430_23570</name>
</gene>
<dbReference type="Gene3D" id="1.20.1600.10">
    <property type="entry name" value="Outer membrane efflux proteins (OEP)"/>
    <property type="match status" value="1"/>
</dbReference>
<keyword evidence="4" id="KW-1185">Reference proteome</keyword>
<protein>
    <submittedName>
        <fullName evidence="3">RND transporter</fullName>
    </submittedName>
</protein>
<sequence>MIAMRRPRWRSHWRSAAAPAVLAALLALGGCAVGPDYQRPDAPVAQAWKTEPGWQAGNPRDGELKGAWWEIFGDTQLNALQEQALKNGQTMVIAQTRVEQARAQANVANSAYFPQIGLQGGVTRNRTSAERPLSNRNSVNSSIVQNDFNAAFTVDYEVDLFGRVRRQAEGATASMEQAQADFENTRLVLTAELAADYFALREADAEIDLLRQLLASQNKALDYISAQHELGAVSGLDLNQQQGLTAATQTQLTLLEDQRARYQTAIATLIGVPAPDFTLASNPVLVHVPAVPLTAPATLLERRPDVAAAERAMAAANAQIGVARSAYFPSLFLSGLVGSDANKIGNLFTAPAALWAIGVSATQTVFDGGRIGANVDFAEAGYRQAVAGYRQSVLTAFQEVQDGLNTDAALTQAGASAKIAADSADRSLGLSIDRYQSGVAANLEVVVAQQTLLGYRRQEVQLRGQRLLNTVKLIKALGGGWHAPGMTMPAAASAESATATSVTSATSATPAN</sequence>
<dbReference type="PANTHER" id="PTHR30203:SF33">
    <property type="entry name" value="BLR4455 PROTEIN"/>
    <property type="match status" value="1"/>
</dbReference>